<dbReference type="InterPro" id="IPR015797">
    <property type="entry name" value="NUDIX_hydrolase-like_dom_sf"/>
</dbReference>
<accession>A0ABW4Z2N3</accession>
<evidence type="ECO:0000256" key="5">
    <source>
        <dbReference type="ARBA" id="ARBA00022842"/>
    </source>
</evidence>
<evidence type="ECO:0000256" key="2">
    <source>
        <dbReference type="ARBA" id="ARBA00001946"/>
    </source>
</evidence>
<evidence type="ECO:0000313" key="9">
    <source>
        <dbReference type="Proteomes" id="UP001597299"/>
    </source>
</evidence>
<comment type="caution">
    <text evidence="8">The sequence shown here is derived from an EMBL/GenBank/DDBJ whole genome shotgun (WGS) entry which is preliminary data.</text>
</comment>
<protein>
    <submittedName>
        <fullName evidence="8">NUDIX domain-containing protein</fullName>
    </submittedName>
</protein>
<feature type="domain" description="Nudix hydrolase" evidence="7">
    <location>
        <begin position="23"/>
        <end position="218"/>
    </location>
</feature>
<keyword evidence="3" id="KW-0479">Metal-binding</keyword>
<organism evidence="8 9">
    <name type="scientific">Ancylobacter oerskovii</name>
    <dbReference type="NCBI Taxonomy" id="459519"/>
    <lineage>
        <taxon>Bacteria</taxon>
        <taxon>Pseudomonadati</taxon>
        <taxon>Pseudomonadota</taxon>
        <taxon>Alphaproteobacteria</taxon>
        <taxon>Hyphomicrobiales</taxon>
        <taxon>Xanthobacteraceae</taxon>
        <taxon>Ancylobacter</taxon>
    </lineage>
</organism>
<evidence type="ECO:0000256" key="4">
    <source>
        <dbReference type="ARBA" id="ARBA00022801"/>
    </source>
</evidence>
<reference evidence="9" key="1">
    <citation type="journal article" date="2019" name="Int. J. Syst. Evol. Microbiol.">
        <title>The Global Catalogue of Microorganisms (GCM) 10K type strain sequencing project: providing services to taxonomists for standard genome sequencing and annotation.</title>
        <authorList>
            <consortium name="The Broad Institute Genomics Platform"/>
            <consortium name="The Broad Institute Genome Sequencing Center for Infectious Disease"/>
            <person name="Wu L."/>
            <person name="Ma J."/>
        </authorList>
    </citation>
    <scope>NUCLEOTIDE SEQUENCE [LARGE SCALE GENOMIC DNA]</scope>
    <source>
        <strain evidence="9">CCM 7435</strain>
    </source>
</reference>
<evidence type="ECO:0000313" key="8">
    <source>
        <dbReference type="EMBL" id="MFD2142658.1"/>
    </source>
</evidence>
<dbReference type="PROSITE" id="PS51462">
    <property type="entry name" value="NUDIX"/>
    <property type="match status" value="1"/>
</dbReference>
<dbReference type="CDD" id="cd18870">
    <property type="entry name" value="NUDIX_AcylCoAdiphos_Nudt19"/>
    <property type="match status" value="1"/>
</dbReference>
<dbReference type="PANTHER" id="PTHR12318:SF0">
    <property type="entry name" value="ACYL-COENZYME A DIPHOSPHATASE NUDT19"/>
    <property type="match status" value="1"/>
</dbReference>
<comment type="cofactor">
    <cofactor evidence="2">
        <name>Mg(2+)</name>
        <dbReference type="ChEBI" id="CHEBI:18420"/>
    </cofactor>
</comment>
<evidence type="ECO:0000259" key="7">
    <source>
        <dbReference type="PROSITE" id="PS51462"/>
    </source>
</evidence>
<comment type="cofactor">
    <cofactor evidence="1">
        <name>Mn(2+)</name>
        <dbReference type="ChEBI" id="CHEBI:29035"/>
    </cofactor>
</comment>
<sequence length="246" mass="26997">MTATDVSARFAAARPDILHPNRRPVDAATLILVDRAGRTPRVLLGRRNPALKFMPGRLVFPGGRVDPQDRGVPVYGTLDALSERRLQARMVRPSLARARALALAAIRETCEETGLVIGTREAGPPEAMPTGWEAFAQAGVFPDLEALSFVARAITPPRLSRRFDTRFFMADTSRVAHRAAEVVGPDSEFVELAWLSFAEAKKAEVPAITLAILEEVEARLAAGNKPWLPVPLYASRHGRMMRETLE</sequence>
<dbReference type="Gene3D" id="3.90.79.10">
    <property type="entry name" value="Nucleoside Triphosphate Pyrophosphohydrolase"/>
    <property type="match status" value="1"/>
</dbReference>
<dbReference type="SUPFAM" id="SSF55811">
    <property type="entry name" value="Nudix"/>
    <property type="match status" value="1"/>
</dbReference>
<dbReference type="RefSeq" id="WP_213353572.1">
    <property type="nucleotide sequence ID" value="NZ_JAHBGB010000037.1"/>
</dbReference>
<keyword evidence="9" id="KW-1185">Reference proteome</keyword>
<keyword evidence="4" id="KW-0378">Hydrolase</keyword>
<dbReference type="InterPro" id="IPR039121">
    <property type="entry name" value="NUDT19"/>
</dbReference>
<keyword evidence="5" id="KW-0460">Magnesium</keyword>
<proteinExistence type="predicted"/>
<dbReference type="PANTHER" id="PTHR12318">
    <property type="entry name" value="TESTOSTERONE-REGULATED PROTEIN RP2"/>
    <property type="match status" value="1"/>
</dbReference>
<dbReference type="Proteomes" id="UP001597299">
    <property type="component" value="Unassembled WGS sequence"/>
</dbReference>
<evidence type="ECO:0000256" key="1">
    <source>
        <dbReference type="ARBA" id="ARBA00001936"/>
    </source>
</evidence>
<dbReference type="InterPro" id="IPR000086">
    <property type="entry name" value="NUDIX_hydrolase_dom"/>
</dbReference>
<evidence type="ECO:0000256" key="3">
    <source>
        <dbReference type="ARBA" id="ARBA00022723"/>
    </source>
</evidence>
<gene>
    <name evidence="8" type="ORF">ACFSNC_19805</name>
</gene>
<name>A0ABW4Z2N3_9HYPH</name>
<dbReference type="EMBL" id="JBHUHD010000001">
    <property type="protein sequence ID" value="MFD2142658.1"/>
    <property type="molecule type" value="Genomic_DNA"/>
</dbReference>
<keyword evidence="6" id="KW-0464">Manganese</keyword>
<evidence type="ECO:0000256" key="6">
    <source>
        <dbReference type="ARBA" id="ARBA00023211"/>
    </source>
</evidence>